<dbReference type="InterPro" id="IPR057596">
    <property type="entry name" value="RDRP_core"/>
</dbReference>
<gene>
    <name evidence="4" type="ORF">E8E13_003603</name>
</gene>
<keyword evidence="1" id="KW-0694">RNA-binding</keyword>
<feature type="compositionally biased region" description="Basic and acidic residues" evidence="2">
    <location>
        <begin position="259"/>
        <end position="275"/>
    </location>
</feature>
<comment type="catalytic activity">
    <reaction evidence="1">
        <text>RNA(n) + a ribonucleoside 5'-triphosphate = RNA(n+1) + diphosphate</text>
        <dbReference type="Rhea" id="RHEA:21248"/>
        <dbReference type="Rhea" id="RHEA-COMP:14527"/>
        <dbReference type="Rhea" id="RHEA-COMP:17342"/>
        <dbReference type="ChEBI" id="CHEBI:33019"/>
        <dbReference type="ChEBI" id="CHEBI:61557"/>
        <dbReference type="ChEBI" id="CHEBI:140395"/>
        <dbReference type="EC" id="2.7.7.48"/>
    </reaction>
</comment>
<dbReference type="GO" id="GO:0003968">
    <property type="term" value="F:RNA-directed RNA polymerase activity"/>
    <property type="evidence" value="ECO:0007669"/>
    <property type="project" value="UniProtKB-KW"/>
</dbReference>
<keyword evidence="1" id="KW-0808">Transferase</keyword>
<feature type="compositionally biased region" description="Polar residues" evidence="2">
    <location>
        <begin position="108"/>
        <end position="117"/>
    </location>
</feature>
<dbReference type="GO" id="GO:0003723">
    <property type="term" value="F:RNA binding"/>
    <property type="evidence" value="ECO:0007669"/>
    <property type="project" value="UniProtKB-KW"/>
</dbReference>
<evidence type="ECO:0000256" key="2">
    <source>
        <dbReference type="SAM" id="MobiDB-lite"/>
    </source>
</evidence>
<sequence>MSRSPSPSVTSKSARRRVEASAHLSLQGTTRKRPSDGVIANTRSSKLTKSSKGKQPSTLISNSAANRSEPSLFKKPSLQMARSFNTLPASQSTVNTSFNTVSSSQQTRADTANTSFTSDCDATEVPYSFMTRTSPTTLGSLEDGDLLVVNAKLSKQASALESKLGSSHGSSQGRDSSSTWGSSIPEEDLIVASARAESSTSASLLHSRRLSPRRSAQHIGGSQPTLSPVKNGTFAHPNLAAMSLNQSFPPPPGVNVKLSPDKSASHSRSHSDRSSPARPQEQSPAGQASTESPTKIAHRIRDIPEQGLFAGKPGPNLRSMPYYALFICQRIALERSLPVTELVRSMDIAQACADPRVFWASLEEHPKVKNIKFKDSDRLWTAAKRNFEGFTFKGQINLRSKQSGPIFQLDLHPIFPDRSCRLQRKFGADRFLYLNVPELKKWTGGTQNDLRLIRERWKEWLSTEHDFLNRKWRVFHVEGMKKPKTKGRTADVTHRLRIVLFATEGLGIDEVFTVGQMLDWFLPFAQNLEQSFCKAFARYDLGLSRTTPTLVFKPSQVIRVNDTWSNQEREATEFDDPMFEWTRPSDRHVMNDGCSVMSVGAAREIWKIYRKIWAVDGPLPSAFQGRIGGAKGLWMISAESYTKDPVHQEIWIRISDSQLKFEPHPEDRKDTSFDPLRLTFEVSNYPSTAAPSDLHISFIPIMADRGVHRAIIASYMQERLEAERTELLEKMTNAMKLYEYVHKNGSTSKEGTNMTWQAAMPMALEDKIKLQLEAGFSPLKLQILAKNVSRFVKKQHLLQESKLRTPLGKATYLFGVADPTGLLRPGEVHIQFSSSFVDGLTNESYLNLRDHQLLVARQPACRNSDIQKVRATVLPELSHLVDLVVFPSKGQFPLAGKLQGGDYDGDIFWLCWEEELVAPFRNAPAPMTSPDPEQYGITVNRDKLRDLRVDVDDEMSVDDFLQKAFEFRSAQPMLGIATTYLEKQSYLENRLKSYKLDCLVDIHDLLVDSAKQGYTFTEEDWESYLREQLRCDPKLKKPVYKRVMEVCAIVKDYGADVDKARQKKYKHNKHNIIDYLYFEVVRKQNDVTIKHMQELLSSATEADPDLLYPRQQLAALKDPIIDEELRKAQEQMQQIYVSWNACTHKDDKEKATDDFGKVVEDLYARFQAIKPTNTDHPIIRSWLHHWFSPDFCMWDRLRASILYARLPGLNAQTFVFQMAGDELAKIKAERFPHTRYIVAEIRANMKPKPIRAPVQDDDEAGDDDDDDVADVLEQRML</sequence>
<feature type="region of interest" description="Disordered" evidence="2">
    <location>
        <begin position="162"/>
        <end position="183"/>
    </location>
</feature>
<evidence type="ECO:0000256" key="1">
    <source>
        <dbReference type="RuleBase" id="RU363098"/>
    </source>
</evidence>
<keyword evidence="1" id="KW-0696">RNA-directed RNA polymerase</keyword>
<feature type="domain" description="RDRP core" evidence="3">
    <location>
        <begin position="409"/>
        <end position="1080"/>
    </location>
</feature>
<keyword evidence="1" id="KW-0548">Nucleotidyltransferase</keyword>
<dbReference type="PANTHER" id="PTHR23079:SF55">
    <property type="entry name" value="RNA-DIRECTED RNA POLYMERASE"/>
    <property type="match status" value="1"/>
</dbReference>
<name>A0A9P4T6G1_CURKU</name>
<feature type="region of interest" description="Disordered" evidence="2">
    <location>
        <begin position="1248"/>
        <end position="1277"/>
    </location>
</feature>
<comment type="caution">
    <text evidence="4">The sequence shown here is derived from an EMBL/GenBank/DDBJ whole genome shotgun (WGS) entry which is preliminary data.</text>
</comment>
<feature type="compositionally biased region" description="Low complexity" evidence="2">
    <location>
        <begin position="1"/>
        <end position="12"/>
    </location>
</feature>
<proteinExistence type="inferred from homology"/>
<feature type="region of interest" description="Disordered" evidence="2">
    <location>
        <begin position="1"/>
        <end position="71"/>
    </location>
</feature>
<evidence type="ECO:0000259" key="3">
    <source>
        <dbReference type="Pfam" id="PF05183"/>
    </source>
</evidence>
<evidence type="ECO:0000313" key="4">
    <source>
        <dbReference type="EMBL" id="KAF2995257.1"/>
    </source>
</evidence>
<evidence type="ECO:0000313" key="5">
    <source>
        <dbReference type="Proteomes" id="UP000801428"/>
    </source>
</evidence>
<dbReference type="Pfam" id="PF05183">
    <property type="entry name" value="RdRP"/>
    <property type="match status" value="1"/>
</dbReference>
<protein>
    <recommendedName>
        <fullName evidence="1">RNA-dependent RNA polymerase</fullName>
        <ecNumber evidence="1">2.7.7.48</ecNumber>
    </recommendedName>
</protein>
<reference evidence="4" key="1">
    <citation type="submission" date="2019-04" db="EMBL/GenBank/DDBJ databases">
        <title>Sequencing of skin fungus with MAO and IRED activity.</title>
        <authorList>
            <person name="Marsaioli A.J."/>
            <person name="Bonatto J.M.C."/>
            <person name="Reis Junior O."/>
        </authorList>
    </citation>
    <scope>NUCLEOTIDE SEQUENCE</scope>
    <source>
        <strain evidence="4">30M1</strain>
    </source>
</reference>
<feature type="compositionally biased region" description="Low complexity" evidence="2">
    <location>
        <begin position="165"/>
        <end position="183"/>
    </location>
</feature>
<feature type="compositionally biased region" description="Polar residues" evidence="2">
    <location>
        <begin position="41"/>
        <end position="69"/>
    </location>
</feature>
<dbReference type="InterPro" id="IPR007855">
    <property type="entry name" value="RDRP"/>
</dbReference>
<feature type="compositionally biased region" description="Polar residues" evidence="2">
    <location>
        <begin position="220"/>
        <end position="230"/>
    </location>
</feature>
<dbReference type="EC" id="2.7.7.48" evidence="1"/>
<dbReference type="PANTHER" id="PTHR23079">
    <property type="entry name" value="RNA-DEPENDENT RNA POLYMERASE"/>
    <property type="match status" value="1"/>
</dbReference>
<feature type="compositionally biased region" description="Polar residues" evidence="2">
    <location>
        <begin position="280"/>
        <end position="293"/>
    </location>
</feature>
<dbReference type="OrthoDB" id="10055769at2759"/>
<feature type="compositionally biased region" description="Low complexity" evidence="2">
    <location>
        <begin position="98"/>
        <end position="107"/>
    </location>
</feature>
<dbReference type="Proteomes" id="UP000801428">
    <property type="component" value="Unassembled WGS sequence"/>
</dbReference>
<feature type="region of interest" description="Disordered" evidence="2">
    <location>
        <begin position="98"/>
        <end position="117"/>
    </location>
</feature>
<feature type="region of interest" description="Disordered" evidence="2">
    <location>
        <begin position="200"/>
        <end position="295"/>
    </location>
</feature>
<accession>A0A9P4T6G1</accession>
<dbReference type="AlphaFoldDB" id="A0A9P4T6G1"/>
<feature type="compositionally biased region" description="Basic residues" evidence="2">
    <location>
        <begin position="206"/>
        <end position="216"/>
    </location>
</feature>
<feature type="compositionally biased region" description="Acidic residues" evidence="2">
    <location>
        <begin position="1255"/>
        <end position="1270"/>
    </location>
</feature>
<organism evidence="4 5">
    <name type="scientific">Curvularia kusanoi</name>
    <name type="common">Cochliobolus kusanoi</name>
    <dbReference type="NCBI Taxonomy" id="90978"/>
    <lineage>
        <taxon>Eukaryota</taxon>
        <taxon>Fungi</taxon>
        <taxon>Dikarya</taxon>
        <taxon>Ascomycota</taxon>
        <taxon>Pezizomycotina</taxon>
        <taxon>Dothideomycetes</taxon>
        <taxon>Pleosporomycetidae</taxon>
        <taxon>Pleosporales</taxon>
        <taxon>Pleosporineae</taxon>
        <taxon>Pleosporaceae</taxon>
        <taxon>Curvularia</taxon>
    </lineage>
</organism>
<dbReference type="GO" id="GO:0030422">
    <property type="term" value="P:siRNA processing"/>
    <property type="evidence" value="ECO:0007669"/>
    <property type="project" value="TreeGrafter"/>
</dbReference>
<dbReference type="GO" id="GO:0031380">
    <property type="term" value="C:nuclear RNA-directed RNA polymerase complex"/>
    <property type="evidence" value="ECO:0007669"/>
    <property type="project" value="TreeGrafter"/>
</dbReference>
<keyword evidence="5" id="KW-1185">Reference proteome</keyword>
<dbReference type="EMBL" id="SWKU01000034">
    <property type="protein sequence ID" value="KAF2995257.1"/>
    <property type="molecule type" value="Genomic_DNA"/>
</dbReference>
<comment type="similarity">
    <text evidence="1">Belongs to the RdRP family.</text>
</comment>